<protein>
    <recommendedName>
        <fullName evidence="4">Twin-arginine translocation signal domain-containing protein</fullName>
    </recommendedName>
</protein>
<proteinExistence type="predicted"/>
<accession>A0ABS7EH39</accession>
<keyword evidence="3" id="KW-1185">Reference proteome</keyword>
<feature type="region of interest" description="Disordered" evidence="1">
    <location>
        <begin position="241"/>
        <end position="272"/>
    </location>
</feature>
<feature type="region of interest" description="Disordered" evidence="1">
    <location>
        <begin position="1"/>
        <end position="25"/>
    </location>
</feature>
<dbReference type="EMBL" id="JAHZSS010000013">
    <property type="protein sequence ID" value="MBW8191652.1"/>
    <property type="molecule type" value="Genomic_DNA"/>
</dbReference>
<dbReference type="Proteomes" id="UP001166251">
    <property type="component" value="Unassembled WGS sequence"/>
</dbReference>
<gene>
    <name evidence="2" type="ORF">K0504_11440</name>
</gene>
<feature type="compositionally biased region" description="Basic and acidic residues" evidence="1">
    <location>
        <begin position="257"/>
        <end position="269"/>
    </location>
</feature>
<evidence type="ECO:0000313" key="3">
    <source>
        <dbReference type="Proteomes" id="UP001166251"/>
    </source>
</evidence>
<sequence length="299" mass="32892">MSNEQSNDMEVKEAKSGAQSSRFDRRRFLRTSAAATPVLMTLKSPTAWATQSGACSLTVVMSGNSSNPNNCTSACPFSPGYWHKVLEDTNNGQGGASKQEVRSVIMAYKNPFRSNFNDVFLANIGFPQYDGDWKCTLSEDSDNPTFDAVLPSNGKSRYSLKVKFENINESSSCYKDEHIVDLTNSKNNVQKFLVAAVFNSLFSPTYINYRYQEPDEVIAQFTSATNSIIDDIFTKLSTHCNDTSTSVSVSSSRGRLSGKDNNNHGHDNDGGCDNSDGLISGHPYLNLLTLVNEWDTCTP</sequence>
<dbReference type="PROSITE" id="PS51318">
    <property type="entry name" value="TAT"/>
    <property type="match status" value="1"/>
</dbReference>
<evidence type="ECO:0000313" key="2">
    <source>
        <dbReference type="EMBL" id="MBW8191652.1"/>
    </source>
</evidence>
<dbReference type="InterPro" id="IPR006311">
    <property type="entry name" value="TAT_signal"/>
</dbReference>
<evidence type="ECO:0008006" key="4">
    <source>
        <dbReference type="Google" id="ProtNLM"/>
    </source>
</evidence>
<name>A0ABS7EH39_9GAMM</name>
<dbReference type="RefSeq" id="WP_220104330.1">
    <property type="nucleotide sequence ID" value="NZ_JAHZSS010000013.1"/>
</dbReference>
<evidence type="ECO:0000256" key="1">
    <source>
        <dbReference type="SAM" id="MobiDB-lite"/>
    </source>
</evidence>
<reference evidence="2" key="1">
    <citation type="submission" date="2021-07" db="EMBL/GenBank/DDBJ databases">
        <title>Neiella marina sp. nov., isolated from the intestinal content of sea cucumber Apostichopus japonicus.</title>
        <authorList>
            <person name="Bai X."/>
        </authorList>
    </citation>
    <scope>NUCLEOTIDE SEQUENCE</scope>
    <source>
        <strain evidence="2">126</strain>
    </source>
</reference>
<comment type="caution">
    <text evidence="2">The sequence shown here is derived from an EMBL/GenBank/DDBJ whole genome shotgun (WGS) entry which is preliminary data.</text>
</comment>
<organism evidence="2 3">
    <name type="scientific">Neiella holothuriorum</name>
    <dbReference type="NCBI Taxonomy" id="2870530"/>
    <lineage>
        <taxon>Bacteria</taxon>
        <taxon>Pseudomonadati</taxon>
        <taxon>Pseudomonadota</taxon>
        <taxon>Gammaproteobacteria</taxon>
        <taxon>Alteromonadales</taxon>
        <taxon>Echinimonadaceae</taxon>
        <taxon>Neiella</taxon>
    </lineage>
</organism>
<feature type="compositionally biased region" description="Low complexity" evidence="1">
    <location>
        <begin position="243"/>
        <end position="252"/>
    </location>
</feature>